<keyword evidence="3" id="KW-1185">Reference proteome</keyword>
<comment type="caution">
    <text evidence="2">The sequence shown here is derived from an EMBL/GenBank/DDBJ whole genome shotgun (WGS) entry which is preliminary data.</text>
</comment>
<protein>
    <submittedName>
        <fullName evidence="2">Uncharacterized protein</fullName>
    </submittedName>
</protein>
<feature type="region of interest" description="Disordered" evidence="1">
    <location>
        <begin position="66"/>
        <end position="89"/>
    </location>
</feature>
<evidence type="ECO:0000313" key="3">
    <source>
        <dbReference type="Proteomes" id="UP001295423"/>
    </source>
</evidence>
<gene>
    <name evidence="2" type="ORF">CYCCA115_LOCUS11843</name>
</gene>
<organism evidence="2 3">
    <name type="scientific">Cylindrotheca closterium</name>
    <dbReference type="NCBI Taxonomy" id="2856"/>
    <lineage>
        <taxon>Eukaryota</taxon>
        <taxon>Sar</taxon>
        <taxon>Stramenopiles</taxon>
        <taxon>Ochrophyta</taxon>
        <taxon>Bacillariophyta</taxon>
        <taxon>Bacillariophyceae</taxon>
        <taxon>Bacillariophycidae</taxon>
        <taxon>Bacillariales</taxon>
        <taxon>Bacillariaceae</taxon>
        <taxon>Cylindrotheca</taxon>
    </lineage>
</organism>
<dbReference type="AlphaFoldDB" id="A0AAD2FPT7"/>
<dbReference type="Proteomes" id="UP001295423">
    <property type="component" value="Unassembled WGS sequence"/>
</dbReference>
<feature type="compositionally biased region" description="Low complexity" evidence="1">
    <location>
        <begin position="71"/>
        <end position="89"/>
    </location>
</feature>
<proteinExistence type="predicted"/>
<sequence>MMQESYKFQVDCRGGDGIQFEISPDQTLLHMMTLICEEWLDDYRDGDGAVYGHLWKFVRHDHTEYGREDTTTTTAATASTTTTTAPTSNTHQWTQEQKMALDNYLMTRGEFPDSLPINVPLKRFRWWNIGTSVPVEYDYGSTTSFHVRLVAKQTIADDIVLPRIALDEADKVAETFVPFVPKAGSPNVNEIFPHANKMMFQMGSKWLCPYPCSPTSGGFVEGKGGDSDLIFIPEPFESLQHALIGMDKVAAKWPQNKGYSRSVFAMELSERGERYYTERGKLIQEYLDFAANNDTDRIGISDMGHLSDYIQYQLFCPEVSVFYRLTKEDVKNFEPAAAKVDEIFPLCAKVYRNGVWASYHRGKVKICKGNDSGERGVPKTVLAQVAHQVTSLHDFFCVCEALLQRVESNKVFSNLKKTVALDPHLIN</sequence>
<name>A0AAD2FPT7_9STRA</name>
<accession>A0AAD2FPT7</accession>
<dbReference type="EMBL" id="CAKOGP040001758">
    <property type="protein sequence ID" value="CAJ1948935.1"/>
    <property type="molecule type" value="Genomic_DNA"/>
</dbReference>
<reference evidence="2" key="1">
    <citation type="submission" date="2023-08" db="EMBL/GenBank/DDBJ databases">
        <authorList>
            <person name="Audoor S."/>
            <person name="Bilcke G."/>
        </authorList>
    </citation>
    <scope>NUCLEOTIDE SEQUENCE</scope>
</reference>
<evidence type="ECO:0000256" key="1">
    <source>
        <dbReference type="SAM" id="MobiDB-lite"/>
    </source>
</evidence>
<evidence type="ECO:0000313" key="2">
    <source>
        <dbReference type="EMBL" id="CAJ1948935.1"/>
    </source>
</evidence>